<name>A0A238J8T9_9RHOB</name>
<keyword evidence="3" id="KW-0677">Repeat</keyword>
<dbReference type="RefSeq" id="WP_099242901.1">
    <property type="nucleotide sequence ID" value="NZ_FXXP01000001.1"/>
</dbReference>
<protein>
    <submittedName>
        <fullName evidence="5">Virginiamycin A acetyltransferase</fullName>
        <ecNumber evidence="5">2.3.1.-</ecNumber>
    </submittedName>
</protein>
<dbReference type="SUPFAM" id="SSF51161">
    <property type="entry name" value="Trimeric LpxA-like enzymes"/>
    <property type="match status" value="1"/>
</dbReference>
<dbReference type="InterPro" id="IPR050179">
    <property type="entry name" value="Trans_hexapeptide_repeat"/>
</dbReference>
<dbReference type="PANTHER" id="PTHR43300">
    <property type="entry name" value="ACETYLTRANSFERASE"/>
    <property type="match status" value="1"/>
</dbReference>
<evidence type="ECO:0000256" key="1">
    <source>
        <dbReference type="ARBA" id="ARBA00007274"/>
    </source>
</evidence>
<dbReference type="GO" id="GO:0016746">
    <property type="term" value="F:acyltransferase activity"/>
    <property type="evidence" value="ECO:0007669"/>
    <property type="project" value="UniProtKB-KW"/>
</dbReference>
<reference evidence="6" key="1">
    <citation type="submission" date="2017-05" db="EMBL/GenBank/DDBJ databases">
        <authorList>
            <person name="Rodrigo-Torres L."/>
            <person name="Arahal R. D."/>
            <person name="Lucena T."/>
        </authorList>
    </citation>
    <scope>NUCLEOTIDE SEQUENCE [LARGE SCALE GENOMIC DNA]</scope>
    <source>
        <strain evidence="6">CECT 8649</strain>
    </source>
</reference>
<dbReference type="EMBL" id="FXXP01000001">
    <property type="protein sequence ID" value="SMX26805.1"/>
    <property type="molecule type" value="Genomic_DNA"/>
</dbReference>
<dbReference type="AlphaFoldDB" id="A0A238J8T9"/>
<comment type="similarity">
    <text evidence="1">Belongs to the transferase hexapeptide repeat family.</text>
</comment>
<dbReference type="Proteomes" id="UP000225972">
    <property type="component" value="Unassembled WGS sequence"/>
</dbReference>
<sequence length="235" mass="25901">MSWESRFAEAGISWFAFARVVGPRARLRLEGPTRVGMFNVATRFEIGAFSYMHDGQGFNLVIGRYCSIGRNLYALQPNHPVDWLSTNPFQYQPDAFLGAKSPYFDGFEAQPRPPIGNKTITIGNDVWIGSNVTLVNGITIGDGAIIGAGSVVTKDVPPYAIVGGNPARLLRHRFDEDTIADLLDLQWWNLHPSMLSGLEFSNINRCISQLRQRIQAGAEPFAPDVLEGLSGDFLS</sequence>
<dbReference type="PANTHER" id="PTHR43300:SF11">
    <property type="entry name" value="ACETYLTRANSFERASE RV3034C-RELATED"/>
    <property type="match status" value="1"/>
</dbReference>
<dbReference type="PROSITE" id="PS00101">
    <property type="entry name" value="HEXAPEP_TRANSFERASES"/>
    <property type="match status" value="1"/>
</dbReference>
<dbReference type="InterPro" id="IPR011004">
    <property type="entry name" value="Trimer_LpxA-like_sf"/>
</dbReference>
<evidence type="ECO:0000256" key="2">
    <source>
        <dbReference type="ARBA" id="ARBA00022679"/>
    </source>
</evidence>
<evidence type="ECO:0000313" key="5">
    <source>
        <dbReference type="EMBL" id="SMX26805.1"/>
    </source>
</evidence>
<keyword evidence="4 5" id="KW-0012">Acyltransferase</keyword>
<keyword evidence="2 5" id="KW-0808">Transferase</keyword>
<dbReference type="OrthoDB" id="9815592at2"/>
<dbReference type="Gene3D" id="2.160.10.10">
    <property type="entry name" value="Hexapeptide repeat proteins"/>
    <property type="match status" value="1"/>
</dbReference>
<evidence type="ECO:0000313" key="6">
    <source>
        <dbReference type="Proteomes" id="UP000225972"/>
    </source>
</evidence>
<dbReference type="Pfam" id="PF00132">
    <property type="entry name" value="Hexapep"/>
    <property type="match status" value="1"/>
</dbReference>
<keyword evidence="6" id="KW-1185">Reference proteome</keyword>
<accession>A0A238J8T9</accession>
<dbReference type="CDD" id="cd03349">
    <property type="entry name" value="LbH_XAT"/>
    <property type="match status" value="1"/>
</dbReference>
<dbReference type="InterPro" id="IPR018357">
    <property type="entry name" value="Hexapep_transf_CS"/>
</dbReference>
<gene>
    <name evidence="5" type="primary">vat</name>
    <name evidence="5" type="ORF">TRP8649_00897</name>
</gene>
<dbReference type="InterPro" id="IPR001451">
    <property type="entry name" value="Hexapep"/>
</dbReference>
<organism evidence="5 6">
    <name type="scientific">Pelagimonas phthalicica</name>
    <dbReference type="NCBI Taxonomy" id="1037362"/>
    <lineage>
        <taxon>Bacteria</taxon>
        <taxon>Pseudomonadati</taxon>
        <taxon>Pseudomonadota</taxon>
        <taxon>Alphaproteobacteria</taxon>
        <taxon>Rhodobacterales</taxon>
        <taxon>Roseobacteraceae</taxon>
        <taxon>Pelagimonas</taxon>
    </lineage>
</organism>
<evidence type="ECO:0000256" key="3">
    <source>
        <dbReference type="ARBA" id="ARBA00022737"/>
    </source>
</evidence>
<proteinExistence type="inferred from homology"/>
<dbReference type="EC" id="2.3.1.-" evidence="5"/>
<evidence type="ECO:0000256" key="4">
    <source>
        <dbReference type="ARBA" id="ARBA00023315"/>
    </source>
</evidence>